<proteinExistence type="predicted"/>
<accession>A0A4J1SLJ7</accession>
<reference evidence="2" key="1">
    <citation type="submission" date="2019-04" db="EMBL/GenBank/DDBJ databases">
        <authorList>
            <consortium name="Pathogen Informatics"/>
        </authorList>
    </citation>
    <scope>NUCLEOTIDE SEQUENCE</scope>
    <source>
        <strain evidence="2">GPSC17</strain>
    </source>
</reference>
<protein>
    <submittedName>
        <fullName evidence="2">Uncharacterized protein</fullName>
    </submittedName>
</protein>
<gene>
    <name evidence="2" type="ORF">SAMEA2554237_00807</name>
    <name evidence="1" type="ORF">SAMEA3208855_00215</name>
</gene>
<name>A0A4J1SLJ7_STREE</name>
<dbReference type="EMBL" id="CAATFX010000005">
    <property type="protein sequence ID" value="VNP20892.1"/>
    <property type="molecule type" value="Genomic_DNA"/>
</dbReference>
<evidence type="ECO:0000313" key="2">
    <source>
        <dbReference type="EMBL" id="VNP20892.1"/>
    </source>
</evidence>
<organism evidence="2">
    <name type="scientific">Streptococcus pneumoniae</name>
    <dbReference type="NCBI Taxonomy" id="1313"/>
    <lineage>
        <taxon>Bacteria</taxon>
        <taxon>Bacillati</taxon>
        <taxon>Bacillota</taxon>
        <taxon>Bacilli</taxon>
        <taxon>Lactobacillales</taxon>
        <taxon>Streptococcaceae</taxon>
        <taxon>Streptococcus</taxon>
    </lineage>
</organism>
<sequence>MYAANFSKEKYGFLDKKIYQNLSQSNVGKNFLEVYKEIDTKPKNQISKTLVDKSI</sequence>
<dbReference type="EMBL" id="CAATFA010000002">
    <property type="protein sequence ID" value="VNO60677.1"/>
    <property type="molecule type" value="Genomic_DNA"/>
</dbReference>
<dbReference type="AlphaFoldDB" id="A0A4J1SLJ7"/>
<dbReference type="RefSeq" id="WP_153231974.1">
    <property type="nucleotide sequence ID" value="NZ_CDPY01000061.1"/>
</dbReference>
<evidence type="ECO:0000313" key="1">
    <source>
        <dbReference type="EMBL" id="VNO60677.1"/>
    </source>
</evidence>